<dbReference type="InterPro" id="IPR036388">
    <property type="entry name" value="WH-like_DNA-bd_sf"/>
</dbReference>
<dbReference type="GO" id="GO:0003677">
    <property type="term" value="F:DNA binding"/>
    <property type="evidence" value="ECO:0007669"/>
    <property type="project" value="UniProtKB-KW"/>
</dbReference>
<feature type="domain" description="HTH lysR-type" evidence="5">
    <location>
        <begin position="10"/>
        <end position="59"/>
    </location>
</feature>
<keyword evidence="4" id="KW-0804">Transcription</keyword>
<dbReference type="Proteomes" id="UP000187280">
    <property type="component" value="Unassembled WGS sequence"/>
</dbReference>
<evidence type="ECO:0000313" key="7">
    <source>
        <dbReference type="Proteomes" id="UP000187280"/>
    </source>
</evidence>
<protein>
    <submittedName>
        <fullName evidence="6">DNA-binding transcriptional regulator, LysR family</fullName>
    </submittedName>
</protein>
<dbReference type="PRINTS" id="PR00039">
    <property type="entry name" value="HTHLYSR"/>
</dbReference>
<dbReference type="PROSITE" id="PS50931">
    <property type="entry name" value="HTH_LYSR"/>
    <property type="match status" value="1"/>
</dbReference>
<dbReference type="GO" id="GO:0003700">
    <property type="term" value="F:DNA-binding transcription factor activity"/>
    <property type="evidence" value="ECO:0007669"/>
    <property type="project" value="InterPro"/>
</dbReference>
<evidence type="ECO:0000256" key="2">
    <source>
        <dbReference type="ARBA" id="ARBA00023015"/>
    </source>
</evidence>
<accession>A0A1H3YFU2</accession>
<dbReference type="PANTHER" id="PTHR30126">
    <property type="entry name" value="HTH-TYPE TRANSCRIPTIONAL REGULATOR"/>
    <property type="match status" value="1"/>
</dbReference>
<dbReference type="SUPFAM" id="SSF53850">
    <property type="entry name" value="Periplasmic binding protein-like II"/>
    <property type="match status" value="1"/>
</dbReference>
<sequence>MIFSKKVEHFIVISELGSFKAAAERIHVTPPALSKSISDLEDSLGYRLFNRSNSGINLTKEGDLFYRQLLPVRERLENITKLVTKNTRFFRELKISTDTYNDSFYKIIFSDSIKKGINLLCMQHSYAEFKNKLLSEEIDFFISSSPKYVDSFERIACIAFMNDSCMLISSQNVIDKYQDIMDLVVEEDLVVHSSMLPHPILEKTIQHRRMANTRARVHVFPDFSHVIEYLAVDKGYSFSCSSFMNFEISRHIPLATRPLSLNQPAEMSYIYYLKRKEDELHHFIQLIRECHNAP</sequence>
<comment type="similarity">
    <text evidence="1">Belongs to the LysR transcriptional regulatory family.</text>
</comment>
<evidence type="ECO:0000259" key="5">
    <source>
        <dbReference type="PROSITE" id="PS50931"/>
    </source>
</evidence>
<dbReference type="eggNOG" id="COG0583">
    <property type="taxonomic scope" value="Bacteria"/>
</dbReference>
<dbReference type="InterPro" id="IPR000847">
    <property type="entry name" value="LysR_HTH_N"/>
</dbReference>
<dbReference type="EMBL" id="FNQS01000002">
    <property type="protein sequence ID" value="SEA09802.1"/>
    <property type="molecule type" value="Genomic_DNA"/>
</dbReference>
<keyword evidence="3 6" id="KW-0238">DNA-binding</keyword>
<dbReference type="AlphaFoldDB" id="A0A1H3YFU2"/>
<dbReference type="SUPFAM" id="SSF46785">
    <property type="entry name" value="Winged helix' DNA-binding domain"/>
    <property type="match status" value="1"/>
</dbReference>
<reference evidence="6 7" key="1">
    <citation type="submission" date="2016-10" db="EMBL/GenBank/DDBJ databases">
        <authorList>
            <person name="de Groot N.N."/>
        </authorList>
    </citation>
    <scope>NUCLEOTIDE SEQUENCE [LARGE SCALE GENOMIC DNA]</scope>
    <source>
        <strain evidence="6 7">ATCC 29281</strain>
    </source>
</reference>
<dbReference type="STRING" id="71657.SAMN02982996_00964"/>
<dbReference type="RefSeq" id="WP_074728009.1">
    <property type="nucleotide sequence ID" value="NZ_FNQS01000002.1"/>
</dbReference>
<name>A0A1H3YFU2_9GAMM</name>
<keyword evidence="2" id="KW-0805">Transcription regulation</keyword>
<evidence type="ECO:0000256" key="3">
    <source>
        <dbReference type="ARBA" id="ARBA00023125"/>
    </source>
</evidence>
<dbReference type="InterPro" id="IPR036390">
    <property type="entry name" value="WH_DNA-bd_sf"/>
</dbReference>
<dbReference type="GeneID" id="97763879"/>
<evidence type="ECO:0000313" key="6">
    <source>
        <dbReference type="EMBL" id="SEA09802.1"/>
    </source>
</evidence>
<organism evidence="6 7">
    <name type="scientific">Lonsdalea quercina</name>
    <dbReference type="NCBI Taxonomy" id="71657"/>
    <lineage>
        <taxon>Bacteria</taxon>
        <taxon>Pseudomonadati</taxon>
        <taxon>Pseudomonadota</taxon>
        <taxon>Gammaproteobacteria</taxon>
        <taxon>Enterobacterales</taxon>
        <taxon>Pectobacteriaceae</taxon>
        <taxon>Lonsdalea</taxon>
    </lineage>
</organism>
<dbReference type="Gene3D" id="1.10.10.10">
    <property type="entry name" value="Winged helix-like DNA-binding domain superfamily/Winged helix DNA-binding domain"/>
    <property type="match status" value="1"/>
</dbReference>
<dbReference type="Pfam" id="PF00126">
    <property type="entry name" value="HTH_1"/>
    <property type="match status" value="1"/>
</dbReference>
<gene>
    <name evidence="6" type="ORF">SAMN02982996_00964</name>
</gene>
<proteinExistence type="inferred from homology"/>
<evidence type="ECO:0000256" key="1">
    <source>
        <dbReference type="ARBA" id="ARBA00009437"/>
    </source>
</evidence>
<dbReference type="FunFam" id="1.10.10.10:FF:000001">
    <property type="entry name" value="LysR family transcriptional regulator"/>
    <property type="match status" value="1"/>
</dbReference>
<evidence type="ECO:0000256" key="4">
    <source>
        <dbReference type="ARBA" id="ARBA00023163"/>
    </source>
</evidence>
<keyword evidence="7" id="KW-1185">Reference proteome</keyword>